<protein>
    <submittedName>
        <fullName evidence="1">Uncharacterized protein</fullName>
    </submittedName>
</protein>
<reference evidence="1" key="1">
    <citation type="submission" date="2021-05" db="EMBL/GenBank/DDBJ databases">
        <authorList>
            <person name="Alioto T."/>
            <person name="Alioto T."/>
            <person name="Gomez Garrido J."/>
        </authorList>
    </citation>
    <scope>NUCLEOTIDE SEQUENCE</scope>
</reference>
<dbReference type="EMBL" id="HBUF01315620">
    <property type="protein sequence ID" value="CAG6693955.1"/>
    <property type="molecule type" value="Transcribed_RNA"/>
</dbReference>
<organism evidence="1">
    <name type="scientific">Cacopsylla melanoneura</name>
    <dbReference type="NCBI Taxonomy" id="428564"/>
    <lineage>
        <taxon>Eukaryota</taxon>
        <taxon>Metazoa</taxon>
        <taxon>Ecdysozoa</taxon>
        <taxon>Arthropoda</taxon>
        <taxon>Hexapoda</taxon>
        <taxon>Insecta</taxon>
        <taxon>Pterygota</taxon>
        <taxon>Neoptera</taxon>
        <taxon>Paraneoptera</taxon>
        <taxon>Hemiptera</taxon>
        <taxon>Sternorrhyncha</taxon>
        <taxon>Psylloidea</taxon>
        <taxon>Psyllidae</taxon>
        <taxon>Psyllinae</taxon>
        <taxon>Cacopsylla</taxon>
    </lineage>
</organism>
<dbReference type="AlphaFoldDB" id="A0A8D8TSK1"/>
<name>A0A8D8TSK1_9HEMI</name>
<proteinExistence type="predicted"/>
<sequence>MKTAYNACNQFHHFTNGSYIAIPFLGSLITYKSYKTYKAVETFCHSIAKDLNPMNKTLSASYNALLTFFFHGTRRPKCVKTVEYMFWTKAKIRGRRKTDFS</sequence>
<evidence type="ECO:0000313" key="1">
    <source>
        <dbReference type="EMBL" id="CAG6693955.1"/>
    </source>
</evidence>
<accession>A0A8D8TSK1</accession>